<dbReference type="Pfam" id="PF03054">
    <property type="entry name" value="tRNA_Me_trans"/>
    <property type="match status" value="2"/>
</dbReference>
<proteinExistence type="predicted"/>
<comment type="caution">
    <text evidence="1">The sequence shown here is derived from an EMBL/GenBank/DDBJ whole genome shotgun (WGS) entry which is preliminary data.</text>
</comment>
<dbReference type="InterPro" id="IPR014729">
    <property type="entry name" value="Rossmann-like_a/b/a_fold"/>
</dbReference>
<organism evidence="1 2">
    <name type="scientific">Halobacteriovorax vibrionivorans</name>
    <dbReference type="NCBI Taxonomy" id="2152716"/>
    <lineage>
        <taxon>Bacteria</taxon>
        <taxon>Pseudomonadati</taxon>
        <taxon>Bdellovibrionota</taxon>
        <taxon>Bacteriovoracia</taxon>
        <taxon>Bacteriovoracales</taxon>
        <taxon>Halobacteriovoraceae</taxon>
        <taxon>Halobacteriovorax</taxon>
    </lineage>
</organism>
<protein>
    <submittedName>
        <fullName evidence="1">Uncharacterized protein</fullName>
    </submittedName>
</protein>
<gene>
    <name evidence="1" type="ORF">DAY19_14610</name>
</gene>
<dbReference type="SUPFAM" id="SSF52402">
    <property type="entry name" value="Adenine nucleotide alpha hydrolases-like"/>
    <property type="match status" value="1"/>
</dbReference>
<dbReference type="Gene3D" id="3.40.50.620">
    <property type="entry name" value="HUPs"/>
    <property type="match status" value="1"/>
</dbReference>
<dbReference type="PANTHER" id="PTHR11933">
    <property type="entry name" value="TRNA 5-METHYLAMINOMETHYL-2-THIOURIDYLATE -METHYLTRANSFERASE"/>
    <property type="match status" value="1"/>
</dbReference>
<evidence type="ECO:0000313" key="1">
    <source>
        <dbReference type="EMBL" id="RZF20391.1"/>
    </source>
</evidence>
<reference evidence="2" key="1">
    <citation type="journal article" date="2019" name="Int. J. Syst. Evol. Microbiol.">
        <title>Halobacteriovorax valvorus sp. nov., a novel prokaryotic predator isolated from coastal seawater of China.</title>
        <authorList>
            <person name="Chen M.-X."/>
        </authorList>
    </citation>
    <scope>NUCLEOTIDE SEQUENCE [LARGE SCALE GENOMIC DNA]</scope>
    <source>
        <strain evidence="2">BL9</strain>
    </source>
</reference>
<name>A0ABY0IBR3_9BACT</name>
<accession>A0ABY0IBR3</accession>
<dbReference type="PANTHER" id="PTHR11933:SF5">
    <property type="entry name" value="MITOCHONDRIAL TRNA-SPECIFIC 2-THIOURIDYLASE 1"/>
    <property type="match status" value="1"/>
</dbReference>
<keyword evidence="2" id="KW-1185">Reference proteome</keyword>
<dbReference type="RefSeq" id="WP_115363818.1">
    <property type="nucleotide sequence ID" value="NZ_QDKL01000004.1"/>
</dbReference>
<dbReference type="EMBL" id="QDKL01000004">
    <property type="protein sequence ID" value="RZF20391.1"/>
    <property type="molecule type" value="Genomic_DNA"/>
</dbReference>
<dbReference type="Proteomes" id="UP000443582">
    <property type="component" value="Unassembled WGS sequence"/>
</dbReference>
<evidence type="ECO:0000313" key="2">
    <source>
        <dbReference type="Proteomes" id="UP000443582"/>
    </source>
</evidence>
<sequence>MQKSKRERVIIGMDGGIDSAVTALLLKKQGYDCIGVNISFFERVTQEDEDFVTNFKTKLTPEGRIPDELADDEEMKEGLRRFEKIKWVRRINHIFKDWFCAPQEQIKDICRLIGIPFYVTNASSEFEDRVISLMLKSRFAGIWQNPSLDRATLIFDILNSKLEALKATKIATGHYCKVIANHGQFGLVRPNDPNENDCHLLSNLSQESLSRLLLPIADLNTSEVDRIGALVSANSFTREKLKAKKKARAQTYQSDELCDLYPRYVAPKFIRESNIYDHSNDNVVGAHDAHFRYHLGQTHYKTKEGNPRVPDSQIVVISMSRGHIFIAKNKELEFERIICHHFENFNVVDTAKPLECYGSLLSNGNTFKGTLYLLNNGNIFFDLEDKKNGIVFRGDTIMFFLKDAPSAKAIGHAKVYQSGHFVDGQFYMLPLSKREKEELEETQALPKKREIGF</sequence>